<comment type="caution">
    <text evidence="1">The sequence shown here is derived from an EMBL/GenBank/DDBJ whole genome shotgun (WGS) entry which is preliminary data.</text>
</comment>
<evidence type="ECO:0000313" key="2">
    <source>
        <dbReference type="Proteomes" id="UP000282211"/>
    </source>
</evidence>
<evidence type="ECO:0008006" key="3">
    <source>
        <dbReference type="Google" id="ProtNLM"/>
    </source>
</evidence>
<name>A0A420WFG6_9PROT</name>
<gene>
    <name evidence="1" type="ORF">DES40_2538</name>
</gene>
<dbReference type="Proteomes" id="UP000282211">
    <property type="component" value="Unassembled WGS sequence"/>
</dbReference>
<dbReference type="InParanoid" id="A0A420WFG6"/>
<sequence>MGDWGSRISNALENIGLIMRKPGSVKSLTDLGRVQLSPSFFMRDMLYSEIANFHGLPNIPNNPDLAIAAGRKLCTELLEPLQAKFGKVSIRSAYRSPSVNKFGNENKLACSRNEITLADHIWDYRDKEGNMGATATVVVNSFIPYYERTQDWESMAWYIHDNLPYSGLEFYPKLGAFNIRWRENPEKRIYSRCPPRTGYLTKVGMSNHSGDHSHLYSQMLSEVCKKP</sequence>
<dbReference type="InterPro" id="IPR009045">
    <property type="entry name" value="Zn_M74/Hedgehog-like"/>
</dbReference>
<dbReference type="AlphaFoldDB" id="A0A420WFG6"/>
<reference evidence="1 2" key="1">
    <citation type="submission" date="2018-10" db="EMBL/GenBank/DDBJ databases">
        <title>Genomic Encyclopedia of Type Strains, Phase IV (KMG-IV): sequencing the most valuable type-strain genomes for metagenomic binning, comparative biology and taxonomic classification.</title>
        <authorList>
            <person name="Goeker M."/>
        </authorList>
    </citation>
    <scope>NUCLEOTIDE SEQUENCE [LARGE SCALE GENOMIC DNA]</scope>
    <source>
        <strain evidence="1 2">DSM 22008</strain>
    </source>
</reference>
<dbReference type="SUPFAM" id="SSF55166">
    <property type="entry name" value="Hedgehog/DD-peptidase"/>
    <property type="match status" value="1"/>
</dbReference>
<organism evidence="1 2">
    <name type="scientific">Litorimonas taeanensis</name>
    <dbReference type="NCBI Taxonomy" id="568099"/>
    <lineage>
        <taxon>Bacteria</taxon>
        <taxon>Pseudomonadati</taxon>
        <taxon>Pseudomonadota</taxon>
        <taxon>Alphaproteobacteria</taxon>
        <taxon>Maricaulales</taxon>
        <taxon>Robiginitomaculaceae</taxon>
    </lineage>
</organism>
<dbReference type="EMBL" id="RBII01000002">
    <property type="protein sequence ID" value="RKQ69731.1"/>
    <property type="molecule type" value="Genomic_DNA"/>
</dbReference>
<keyword evidence="2" id="KW-1185">Reference proteome</keyword>
<proteinExistence type="predicted"/>
<accession>A0A420WFG6</accession>
<evidence type="ECO:0000313" key="1">
    <source>
        <dbReference type="EMBL" id="RKQ69731.1"/>
    </source>
</evidence>
<protein>
    <recommendedName>
        <fullName evidence="3">Peptidase M15-like protein</fullName>
    </recommendedName>
</protein>